<sequence length="219" mass="26206">MRKRYFMNKVKIFMDYDGTIVSNQMRLYRFFVDHLPEGYKDILTVDEFWSLKVLGIHEIEWINKHFALGLDKLDWDRRKSKYIEEMKYLKYNELFSYTIPALEKLALKFELVLVTRRSNQKNLFQEIGNNGVFNYFADIIVIQHQGNVCKSEKILEKYNISSHDIFVGDTEDDLRAGLKLGIKTYFVKSGIRREWIIKKYFTNELFSKINVIENISQIQ</sequence>
<reference evidence="1 2" key="1">
    <citation type="submission" date="2018-11" db="EMBL/GenBank/DDBJ databases">
        <title>Genome sequencing of Paenibacillus lentus DSM25539(T).</title>
        <authorList>
            <person name="Kook J.-K."/>
            <person name="Park S.-N."/>
            <person name="Lim Y.K."/>
        </authorList>
    </citation>
    <scope>NUCLEOTIDE SEQUENCE [LARGE SCALE GENOMIC DNA]</scope>
    <source>
        <strain evidence="1 2">DSM 25539</strain>
    </source>
</reference>
<name>A0A3Q8SA79_9BACL</name>
<dbReference type="PANTHER" id="PTHR43434">
    <property type="entry name" value="PHOSPHOGLYCOLATE PHOSPHATASE"/>
    <property type="match status" value="1"/>
</dbReference>
<dbReference type="Gene3D" id="3.40.50.1000">
    <property type="entry name" value="HAD superfamily/HAD-like"/>
    <property type="match status" value="1"/>
</dbReference>
<dbReference type="InterPro" id="IPR023214">
    <property type="entry name" value="HAD_sf"/>
</dbReference>
<dbReference type="GO" id="GO:0008967">
    <property type="term" value="F:phosphoglycolate phosphatase activity"/>
    <property type="evidence" value="ECO:0007669"/>
    <property type="project" value="TreeGrafter"/>
</dbReference>
<keyword evidence="2" id="KW-1185">Reference proteome</keyword>
<dbReference type="Proteomes" id="UP000273145">
    <property type="component" value="Chromosome"/>
</dbReference>
<accession>A0A3Q8SA79</accession>
<proteinExistence type="predicted"/>
<dbReference type="CDD" id="cd01427">
    <property type="entry name" value="HAD_like"/>
    <property type="match status" value="1"/>
</dbReference>
<dbReference type="AlphaFoldDB" id="A0A3Q8SA79"/>
<dbReference type="KEGG" id="plen:EIM92_06935"/>
<dbReference type="SFLD" id="SFLDG01129">
    <property type="entry name" value="C1.5:_HAD__Beta-PGM__Phosphata"/>
    <property type="match status" value="1"/>
</dbReference>
<organism evidence="1 2">
    <name type="scientific">Paenibacillus lentus</name>
    <dbReference type="NCBI Taxonomy" id="1338368"/>
    <lineage>
        <taxon>Bacteria</taxon>
        <taxon>Bacillati</taxon>
        <taxon>Bacillota</taxon>
        <taxon>Bacilli</taxon>
        <taxon>Bacillales</taxon>
        <taxon>Paenibacillaceae</taxon>
        <taxon>Paenibacillus</taxon>
    </lineage>
</organism>
<dbReference type="PANTHER" id="PTHR43434:SF1">
    <property type="entry name" value="PHOSPHOGLYCOLATE PHOSPHATASE"/>
    <property type="match status" value="1"/>
</dbReference>
<dbReference type="SUPFAM" id="SSF56784">
    <property type="entry name" value="HAD-like"/>
    <property type="match status" value="1"/>
</dbReference>
<dbReference type="GO" id="GO:0006281">
    <property type="term" value="P:DNA repair"/>
    <property type="evidence" value="ECO:0007669"/>
    <property type="project" value="TreeGrafter"/>
</dbReference>
<dbReference type="InterPro" id="IPR041492">
    <property type="entry name" value="HAD_2"/>
</dbReference>
<evidence type="ECO:0000313" key="1">
    <source>
        <dbReference type="EMBL" id="AZK45974.1"/>
    </source>
</evidence>
<gene>
    <name evidence="1" type="ORF">EIM92_06935</name>
</gene>
<dbReference type="InterPro" id="IPR050155">
    <property type="entry name" value="HAD-like_hydrolase_sf"/>
</dbReference>
<dbReference type="EMBL" id="CP034248">
    <property type="protein sequence ID" value="AZK45974.1"/>
    <property type="molecule type" value="Genomic_DNA"/>
</dbReference>
<protein>
    <submittedName>
        <fullName evidence="1">HAD family hydrolase</fullName>
    </submittedName>
</protein>
<keyword evidence="1" id="KW-0378">Hydrolase</keyword>
<dbReference type="InterPro" id="IPR036412">
    <property type="entry name" value="HAD-like_sf"/>
</dbReference>
<dbReference type="Pfam" id="PF13419">
    <property type="entry name" value="HAD_2"/>
    <property type="match status" value="1"/>
</dbReference>
<evidence type="ECO:0000313" key="2">
    <source>
        <dbReference type="Proteomes" id="UP000273145"/>
    </source>
</evidence>
<dbReference type="Gene3D" id="1.10.150.240">
    <property type="entry name" value="Putative phosphatase, domain 2"/>
    <property type="match status" value="1"/>
</dbReference>
<dbReference type="SFLD" id="SFLDS00003">
    <property type="entry name" value="Haloacid_Dehalogenase"/>
    <property type="match status" value="1"/>
</dbReference>
<dbReference type="OrthoDB" id="9801899at2"/>
<dbReference type="InterPro" id="IPR023198">
    <property type="entry name" value="PGP-like_dom2"/>
</dbReference>